<evidence type="ECO:0000313" key="3">
    <source>
        <dbReference type="EMBL" id="EHL30505.1"/>
    </source>
</evidence>
<feature type="transmembrane region" description="Helical" evidence="1">
    <location>
        <begin position="65"/>
        <end position="87"/>
    </location>
</feature>
<dbReference type="eggNOG" id="ENOG502Z7QR">
    <property type="taxonomic scope" value="Bacteria"/>
</dbReference>
<keyword evidence="1" id="KW-0472">Membrane</keyword>
<dbReference type="InParanoid" id="G9EQB0"/>
<keyword evidence="4" id="KW-1185">Reference proteome</keyword>
<evidence type="ECO:0000259" key="2">
    <source>
        <dbReference type="Pfam" id="PF07916"/>
    </source>
</evidence>
<keyword evidence="1" id="KW-0812">Transmembrane</keyword>
<feature type="transmembrane region" description="Helical" evidence="1">
    <location>
        <begin position="25"/>
        <end position="44"/>
    </location>
</feature>
<accession>G9EQB0</accession>
<organism evidence="3 4">
    <name type="scientific">Legionella drancourtii LLAP12</name>
    <dbReference type="NCBI Taxonomy" id="658187"/>
    <lineage>
        <taxon>Bacteria</taxon>
        <taxon>Pseudomonadati</taxon>
        <taxon>Pseudomonadota</taxon>
        <taxon>Gammaproteobacteria</taxon>
        <taxon>Legionellales</taxon>
        <taxon>Legionellaceae</taxon>
        <taxon>Legionella</taxon>
    </lineage>
</organism>
<feature type="domain" description="TraG N-terminal Proteobacteria" evidence="2">
    <location>
        <begin position="9"/>
        <end position="456"/>
    </location>
</feature>
<dbReference type="OrthoDB" id="5645662at2"/>
<evidence type="ECO:0000313" key="4">
    <source>
        <dbReference type="Proteomes" id="UP000002770"/>
    </source>
</evidence>
<feature type="transmembrane region" description="Helical" evidence="1">
    <location>
        <begin position="461"/>
        <end position="478"/>
    </location>
</feature>
<evidence type="ECO:0000256" key="1">
    <source>
        <dbReference type="SAM" id="Phobius"/>
    </source>
</evidence>
<reference evidence="3 4" key="1">
    <citation type="journal article" date="2011" name="BMC Genomics">
        <title>Insight into cross-talk between intra-amoebal pathogens.</title>
        <authorList>
            <person name="Gimenez G."/>
            <person name="Bertelli C."/>
            <person name="Moliner C."/>
            <person name="Robert C."/>
            <person name="Raoult D."/>
            <person name="Fournier P.E."/>
            <person name="Greub G."/>
        </authorList>
    </citation>
    <scope>NUCLEOTIDE SEQUENCE [LARGE SCALE GENOMIC DNA]</scope>
    <source>
        <strain evidence="3 4">LLAP12</strain>
    </source>
</reference>
<dbReference type="Proteomes" id="UP000002770">
    <property type="component" value="Unassembled WGS sequence"/>
</dbReference>
<dbReference type="InterPro" id="IPR012931">
    <property type="entry name" value="TraG_N_Proteobacteria"/>
</dbReference>
<dbReference type="HOGENOM" id="CLU_042138_2_0_6"/>
<feature type="transmembrane region" description="Helical" evidence="1">
    <location>
        <begin position="421"/>
        <end position="441"/>
    </location>
</feature>
<name>G9EQB0_9GAMM</name>
<dbReference type="RefSeq" id="WP_006871365.1">
    <property type="nucleotide sequence ID" value="NZ_JH413829.1"/>
</dbReference>
<feature type="transmembrane region" description="Helical" evidence="1">
    <location>
        <begin position="395"/>
        <end position="414"/>
    </location>
</feature>
<gene>
    <name evidence="3" type="ORF">LDG_7457</name>
</gene>
<dbReference type="EMBL" id="JH413829">
    <property type="protein sequence ID" value="EHL30505.1"/>
    <property type="molecule type" value="Genomic_DNA"/>
</dbReference>
<keyword evidence="1" id="KW-1133">Transmembrane helix</keyword>
<sequence>MIVFSPLSLYTTYLGWQQYDVIFDALWQTGIIFLGFLMIAYRYLKNMLVPSGPSAHASEQALHLFLYELAVLFFICAVFVYPCVPLVQKGISFKPMCTTNKGGSDGAVKSSIKDSGTTYDEAFADVLTDRVKIPIGFSFVQDMASGFTYGLMKVTGCSDSLHAIQGDLISTYIPHDLRQHAVQFHRQCFLEARSSYMKEQHTDAEKAALKAQIKAHGGEDDLNWMGSKTFRELYYKKLKAREPVEGFSYARYPNPKFESAATEDTEVSAHKPTNGYPTCAQWWDKIQTELVQVSEKASYFDKHLGKLNVESRMMDYKIKHKNAWRSDLTAQDYIAKVLIQDNRDLQEKSTEALMDPSNGTVGTFLSRNLVNLGQSVKSYTSTPLKREATMQTLPVMQALFYFFLIVFTPIVLALSGMSPRALGTLIGLYTMGIFVQCIWHYVSFLERGVIDPLGDSDSVAAMRNMVVLFYYVGPIIFLKLSGHFGGDAGAGLMSLLDESNTHSEKVSQSGTAAFKAGAKIATKGAM</sequence>
<dbReference type="AlphaFoldDB" id="G9EQB0"/>
<dbReference type="Pfam" id="PF07916">
    <property type="entry name" value="TraG_N"/>
    <property type="match status" value="1"/>
</dbReference>
<dbReference type="STRING" id="658187.LDG_7457"/>
<proteinExistence type="predicted"/>
<protein>
    <recommendedName>
        <fullName evidence="2">TraG N-terminal Proteobacteria domain-containing protein</fullName>
    </recommendedName>
</protein>